<name>A0A4C1STE4_EUMVA</name>
<organism evidence="3 4">
    <name type="scientific">Eumeta variegata</name>
    <name type="common">Bagworm moth</name>
    <name type="synonym">Eumeta japonica</name>
    <dbReference type="NCBI Taxonomy" id="151549"/>
    <lineage>
        <taxon>Eukaryota</taxon>
        <taxon>Metazoa</taxon>
        <taxon>Ecdysozoa</taxon>
        <taxon>Arthropoda</taxon>
        <taxon>Hexapoda</taxon>
        <taxon>Insecta</taxon>
        <taxon>Pterygota</taxon>
        <taxon>Neoptera</taxon>
        <taxon>Endopterygota</taxon>
        <taxon>Lepidoptera</taxon>
        <taxon>Glossata</taxon>
        <taxon>Ditrysia</taxon>
        <taxon>Tineoidea</taxon>
        <taxon>Psychidae</taxon>
        <taxon>Oiketicinae</taxon>
        <taxon>Eumeta</taxon>
    </lineage>
</organism>
<dbReference type="Pfam" id="PF05267">
    <property type="entry name" value="DUF725"/>
    <property type="match status" value="1"/>
</dbReference>
<feature type="domain" description="Protein TsetseEP" evidence="2">
    <location>
        <begin position="38"/>
        <end position="152"/>
    </location>
</feature>
<gene>
    <name evidence="3" type="ORF">EVAR_68847_1</name>
</gene>
<reference evidence="3 4" key="1">
    <citation type="journal article" date="2019" name="Commun. Biol.">
        <title>The bagworm genome reveals a unique fibroin gene that provides high tensile strength.</title>
        <authorList>
            <person name="Kono N."/>
            <person name="Nakamura H."/>
            <person name="Ohtoshi R."/>
            <person name="Tomita M."/>
            <person name="Numata K."/>
            <person name="Arakawa K."/>
        </authorList>
    </citation>
    <scope>NUCLEOTIDE SEQUENCE [LARGE SCALE GENOMIC DNA]</scope>
</reference>
<dbReference type="AlphaFoldDB" id="A0A4C1STE4"/>
<dbReference type="InterPro" id="IPR007931">
    <property type="entry name" value="TsetseEP"/>
</dbReference>
<evidence type="ECO:0000256" key="1">
    <source>
        <dbReference type="SAM" id="SignalP"/>
    </source>
</evidence>
<feature type="chain" id="PRO_5020029569" description="Protein TsetseEP domain-containing protein" evidence="1">
    <location>
        <begin position="21"/>
        <end position="201"/>
    </location>
</feature>
<evidence type="ECO:0000313" key="4">
    <source>
        <dbReference type="Proteomes" id="UP000299102"/>
    </source>
</evidence>
<dbReference type="Proteomes" id="UP000299102">
    <property type="component" value="Unassembled WGS sequence"/>
</dbReference>
<protein>
    <recommendedName>
        <fullName evidence="2">Protein TsetseEP domain-containing protein</fullName>
    </recommendedName>
</protein>
<sequence>MLFETSMMLLFVGILSFAVGEDLEYDNNALRSMLRTQVACSTKYQTYADKCALEFNKGIAICREEETAAKLALNEQAWKDWEELVSYSNNSCEQVLACGDKDGISIFSCLSEEGAKTSVELNDMNYKAKSMENDYNQQKNYIVADSTACFNTNMWLVSAKINGGIDELNHCMATGEWRLGDEIPDIPTPTAPEVLKSLVVP</sequence>
<keyword evidence="4" id="KW-1185">Reference proteome</keyword>
<dbReference type="EMBL" id="BGZK01003777">
    <property type="protein sequence ID" value="GBP04480.1"/>
    <property type="molecule type" value="Genomic_DNA"/>
</dbReference>
<accession>A0A4C1STE4</accession>
<evidence type="ECO:0000259" key="2">
    <source>
        <dbReference type="Pfam" id="PF05267"/>
    </source>
</evidence>
<proteinExistence type="predicted"/>
<comment type="caution">
    <text evidence="3">The sequence shown here is derived from an EMBL/GenBank/DDBJ whole genome shotgun (WGS) entry which is preliminary data.</text>
</comment>
<feature type="signal peptide" evidence="1">
    <location>
        <begin position="1"/>
        <end position="20"/>
    </location>
</feature>
<evidence type="ECO:0000313" key="3">
    <source>
        <dbReference type="EMBL" id="GBP04480.1"/>
    </source>
</evidence>
<keyword evidence="1" id="KW-0732">Signal</keyword>